<dbReference type="InterPro" id="IPR029068">
    <property type="entry name" value="Glyas_Bleomycin-R_OHBP_Dase"/>
</dbReference>
<comment type="caution">
    <text evidence="2">The sequence shown here is derived from an EMBL/GenBank/DDBJ whole genome shotgun (WGS) entry which is preliminary data.</text>
</comment>
<dbReference type="PANTHER" id="PTHR33993">
    <property type="entry name" value="GLYOXALASE-RELATED"/>
    <property type="match status" value="1"/>
</dbReference>
<dbReference type="InterPro" id="IPR037523">
    <property type="entry name" value="VOC_core"/>
</dbReference>
<dbReference type="Proteomes" id="UP001206895">
    <property type="component" value="Unassembled WGS sequence"/>
</dbReference>
<proteinExistence type="predicted"/>
<keyword evidence="3" id="KW-1185">Reference proteome</keyword>
<organism evidence="2 3">
    <name type="scientific">Williamsia maris</name>
    <dbReference type="NCBI Taxonomy" id="72806"/>
    <lineage>
        <taxon>Bacteria</taxon>
        <taxon>Bacillati</taxon>
        <taxon>Actinomycetota</taxon>
        <taxon>Actinomycetes</taxon>
        <taxon>Mycobacteriales</taxon>
        <taxon>Nocardiaceae</taxon>
        <taxon>Williamsia</taxon>
    </lineage>
</organism>
<dbReference type="Gene3D" id="3.10.180.10">
    <property type="entry name" value="2,3-Dihydroxybiphenyl 1,2-Dioxygenase, domain 1"/>
    <property type="match status" value="2"/>
</dbReference>
<dbReference type="Pfam" id="PF00903">
    <property type="entry name" value="Glyoxalase"/>
    <property type="match status" value="1"/>
</dbReference>
<protein>
    <recommendedName>
        <fullName evidence="1">VOC domain-containing protein</fullName>
    </recommendedName>
</protein>
<dbReference type="PANTHER" id="PTHR33993:SF14">
    <property type="entry name" value="GB|AAF24581.1"/>
    <property type="match status" value="1"/>
</dbReference>
<dbReference type="InterPro" id="IPR041581">
    <property type="entry name" value="Glyoxalase_6"/>
</dbReference>
<reference evidence="2 3" key="1">
    <citation type="submission" date="2022-06" db="EMBL/GenBank/DDBJ databases">
        <title>Genomic Encyclopedia of Archaeal and Bacterial Type Strains, Phase II (KMG-II): from individual species to whole genera.</title>
        <authorList>
            <person name="Goeker M."/>
        </authorList>
    </citation>
    <scope>NUCLEOTIDE SEQUENCE [LARGE SCALE GENOMIC DNA]</scope>
    <source>
        <strain evidence="2 3">DSM 44693</strain>
    </source>
</reference>
<dbReference type="SUPFAM" id="SSF54593">
    <property type="entry name" value="Glyoxalase/Bleomycin resistance protein/Dihydroxybiphenyl dioxygenase"/>
    <property type="match status" value="2"/>
</dbReference>
<feature type="domain" description="VOC" evidence="1">
    <location>
        <begin position="10"/>
        <end position="130"/>
    </location>
</feature>
<dbReference type="PROSITE" id="PS51819">
    <property type="entry name" value="VOC"/>
    <property type="match status" value="2"/>
</dbReference>
<dbReference type="CDD" id="cd07247">
    <property type="entry name" value="SgaA_N_like"/>
    <property type="match status" value="1"/>
</dbReference>
<evidence type="ECO:0000313" key="3">
    <source>
        <dbReference type="Proteomes" id="UP001206895"/>
    </source>
</evidence>
<dbReference type="RefSeq" id="WP_253663131.1">
    <property type="nucleotide sequence ID" value="NZ_BAAAJQ010000003.1"/>
</dbReference>
<evidence type="ECO:0000259" key="1">
    <source>
        <dbReference type="PROSITE" id="PS51819"/>
    </source>
</evidence>
<accession>A0ABT1HJV3</accession>
<dbReference type="InterPro" id="IPR052164">
    <property type="entry name" value="Anthracycline_SecMetBiosynth"/>
</dbReference>
<gene>
    <name evidence="2" type="ORF">LX13_004025</name>
</gene>
<feature type="domain" description="VOC" evidence="1">
    <location>
        <begin position="144"/>
        <end position="275"/>
    </location>
</feature>
<dbReference type="InterPro" id="IPR004360">
    <property type="entry name" value="Glyas_Fos-R_dOase_dom"/>
</dbReference>
<dbReference type="Pfam" id="PF18029">
    <property type="entry name" value="Glyoxalase_6"/>
    <property type="match status" value="1"/>
</dbReference>
<sequence>MTDIRTYPPGVTSWVDAEYGDVDAALEFYAHLFGWQYEEATPPGLPFRYVIARLDGADVGGIGGPATVENAGSVTSTWNTYIAVTDAAASVERVIRAGGSEVHPAQAAGDGGVSATVLDPQGVAVRLWQARGRAGAQVTNVPGAWNFSDLHTSDPVAAAAFYTDVFGWRTADLGFATMITVPGYGDHLASTVDPDIHRRQQSAPPGFADSIGWLAQASEDETPHWHVTFAVADRDATAAAADRLGATVLTTAADDWTHTAVIRDPQGAVFTASQFTPPDDW</sequence>
<dbReference type="EMBL" id="JAMTCJ010000004">
    <property type="protein sequence ID" value="MCP2178184.1"/>
    <property type="molecule type" value="Genomic_DNA"/>
</dbReference>
<evidence type="ECO:0000313" key="2">
    <source>
        <dbReference type="EMBL" id="MCP2178184.1"/>
    </source>
</evidence>
<name>A0ABT1HJV3_9NOCA</name>